<comment type="caution">
    <text evidence="2">The sequence shown here is derived from an EMBL/GenBank/DDBJ whole genome shotgun (WGS) entry which is preliminary data.</text>
</comment>
<name>A0ABR2ZDZ9_9AGAR</name>
<feature type="compositionally biased region" description="Basic residues" evidence="1">
    <location>
        <begin position="7"/>
        <end position="16"/>
    </location>
</feature>
<feature type="region of interest" description="Disordered" evidence="1">
    <location>
        <begin position="1"/>
        <end position="47"/>
    </location>
</feature>
<protein>
    <submittedName>
        <fullName evidence="2">Uncharacterized protein</fullName>
    </submittedName>
</protein>
<reference evidence="2 3" key="1">
    <citation type="submission" date="2024-05" db="EMBL/GenBank/DDBJ databases">
        <title>A draft genome resource for the thread blight pathogen Marasmius tenuissimus strain MS-2.</title>
        <authorList>
            <person name="Yulfo-Soto G.E."/>
            <person name="Baruah I.K."/>
            <person name="Amoako-Attah I."/>
            <person name="Bukari Y."/>
            <person name="Meinhardt L.W."/>
            <person name="Bailey B.A."/>
            <person name="Cohen S.P."/>
        </authorList>
    </citation>
    <scope>NUCLEOTIDE SEQUENCE [LARGE SCALE GENOMIC DNA]</scope>
    <source>
        <strain evidence="2 3">MS-2</strain>
    </source>
</reference>
<accession>A0ABR2ZDZ9</accession>
<dbReference type="EMBL" id="JBBXMP010000242">
    <property type="protein sequence ID" value="KAL0059214.1"/>
    <property type="molecule type" value="Genomic_DNA"/>
</dbReference>
<evidence type="ECO:0000313" key="3">
    <source>
        <dbReference type="Proteomes" id="UP001437256"/>
    </source>
</evidence>
<organism evidence="2 3">
    <name type="scientific">Marasmius tenuissimus</name>
    <dbReference type="NCBI Taxonomy" id="585030"/>
    <lineage>
        <taxon>Eukaryota</taxon>
        <taxon>Fungi</taxon>
        <taxon>Dikarya</taxon>
        <taxon>Basidiomycota</taxon>
        <taxon>Agaricomycotina</taxon>
        <taxon>Agaricomycetes</taxon>
        <taxon>Agaricomycetidae</taxon>
        <taxon>Agaricales</taxon>
        <taxon>Marasmiineae</taxon>
        <taxon>Marasmiaceae</taxon>
        <taxon>Marasmius</taxon>
    </lineage>
</organism>
<evidence type="ECO:0000313" key="2">
    <source>
        <dbReference type="EMBL" id="KAL0059214.1"/>
    </source>
</evidence>
<evidence type="ECO:0000256" key="1">
    <source>
        <dbReference type="SAM" id="MobiDB-lite"/>
    </source>
</evidence>
<gene>
    <name evidence="2" type="ORF">AAF712_014060</name>
</gene>
<proteinExistence type="predicted"/>
<sequence length="118" mass="13884">MSETPLRRSKRARKQTKYNDDSEDEDEIQRSRKLTTPTTGERQRTMRRKRGLLQRITEFPLDVVFDVNIRSSNPTRSLELIEDKQASQKHSLIPLNKISLEICQVKRRRPTRMPGGHV</sequence>
<keyword evidence="3" id="KW-1185">Reference proteome</keyword>
<dbReference type="Proteomes" id="UP001437256">
    <property type="component" value="Unassembled WGS sequence"/>
</dbReference>